<protein>
    <submittedName>
        <fullName evidence="1">L-2-hydroxyglutarate oxidase</fullName>
        <ecNumber evidence="1">1.1.3.-</ecNumber>
    </submittedName>
</protein>
<comment type="caution">
    <text evidence="1">The sequence shown here is derived from an EMBL/GenBank/DDBJ whole genome shotgun (WGS) entry which is preliminary data.</text>
</comment>
<dbReference type="Proteomes" id="UP001595191">
    <property type="component" value="Unassembled WGS sequence"/>
</dbReference>
<reference evidence="1" key="1">
    <citation type="submission" date="2024-09" db="EMBL/GenBank/DDBJ databases">
        <authorList>
            <person name="Liu J."/>
        </authorList>
    </citation>
    <scope>NUCLEOTIDE SEQUENCE</scope>
    <source>
        <strain evidence="1">NBU2967</strain>
    </source>
</reference>
<proteinExistence type="predicted"/>
<organism evidence="1 2">
    <name type="scientific">Meishania litoralis</name>
    <dbReference type="NCBI Taxonomy" id="3434685"/>
    <lineage>
        <taxon>Bacteria</taxon>
        <taxon>Pseudomonadati</taxon>
        <taxon>Bacteroidota</taxon>
        <taxon>Flavobacteriia</taxon>
        <taxon>Flavobacteriales</taxon>
        <taxon>Flavobacteriaceae</taxon>
        <taxon>Meishania</taxon>
    </lineage>
</organism>
<dbReference type="EC" id="1.1.3.-" evidence="1"/>
<evidence type="ECO:0000313" key="2">
    <source>
        <dbReference type="Proteomes" id="UP001595191"/>
    </source>
</evidence>
<evidence type="ECO:0000313" key="1">
    <source>
        <dbReference type="EMBL" id="MFH6604967.1"/>
    </source>
</evidence>
<keyword evidence="1" id="KW-0560">Oxidoreductase</keyword>
<sequence length="398" mass="44130">MTYDVTVIGAGIVGLAVGYNLIKERPGISLAIVEKESEVAMHQTGRNSGVIHSGIYYKPGSKKAINCKLGYDLMVDFCIKEGIKHDICGKVIVATNKKEELKLQNIYARGKENGLDGLKLLQKEELTEIEPNVSGIKGIWVPQAGIVDYSSVAKRLYNILLEYNVDFLLGKKVNDIKTSITGYKIQCDDTEINTSHLVNCAGLYSDKIAKMNGVDLEAKIIPFRGEYYLLKKEKSYLVKNLIYPVPDPDFPFLGVHFTRRINGRIDAGPNAVLAFKREGYSKSDIDIGELFESLSYPGFVKIALKYWNVGVYEMYRSCSKGAFTKALQKLVPEITKEDLEAGPSGVRAQLCHKNGQLVDDFMIKYTQNAVHVVNAPSPAATSSLYIGKVITNKIIELL</sequence>
<keyword evidence="2" id="KW-1185">Reference proteome</keyword>
<dbReference type="EMBL" id="JBHFPV010000006">
    <property type="protein sequence ID" value="MFH6604967.1"/>
    <property type="molecule type" value="Genomic_DNA"/>
</dbReference>
<name>A0ACC7LSH8_9FLAO</name>
<accession>A0ACC7LSH8</accession>
<gene>
    <name evidence="1" type="primary">lhgO</name>
    <name evidence="1" type="ORF">ACEZ3G_15885</name>
</gene>